<dbReference type="AlphaFoldDB" id="A0A9P6GNI1"/>
<protein>
    <submittedName>
        <fullName evidence="2">Uncharacterized protein</fullName>
    </submittedName>
</protein>
<dbReference type="OrthoDB" id="10321401at2759"/>
<accession>A0A9P6GNI1</accession>
<keyword evidence="3" id="KW-1185">Reference proteome</keyword>
<proteinExistence type="predicted"/>
<organism evidence="2 3">
    <name type="scientific">Paraphaeosphaeria minitans</name>
    <dbReference type="NCBI Taxonomy" id="565426"/>
    <lineage>
        <taxon>Eukaryota</taxon>
        <taxon>Fungi</taxon>
        <taxon>Dikarya</taxon>
        <taxon>Ascomycota</taxon>
        <taxon>Pezizomycotina</taxon>
        <taxon>Dothideomycetes</taxon>
        <taxon>Pleosporomycetidae</taxon>
        <taxon>Pleosporales</taxon>
        <taxon>Massarineae</taxon>
        <taxon>Didymosphaeriaceae</taxon>
        <taxon>Paraphaeosphaeria</taxon>
    </lineage>
</organism>
<evidence type="ECO:0000313" key="3">
    <source>
        <dbReference type="Proteomes" id="UP000756921"/>
    </source>
</evidence>
<dbReference type="EMBL" id="WJXW01000003">
    <property type="protein sequence ID" value="KAF9738328.1"/>
    <property type="molecule type" value="Genomic_DNA"/>
</dbReference>
<evidence type="ECO:0000313" key="2">
    <source>
        <dbReference type="EMBL" id="KAF9738328.1"/>
    </source>
</evidence>
<feature type="chain" id="PRO_5040279678" evidence="1">
    <location>
        <begin position="20"/>
        <end position="76"/>
    </location>
</feature>
<sequence length="76" mass="8094">MAKLILPLFLNLFVILGAASPAVPRDSSSCSGQYRCKDNLSGIEICDLHGWHTAATCKNATCIINVGNGIPYCNDP</sequence>
<evidence type="ECO:0000256" key="1">
    <source>
        <dbReference type="SAM" id="SignalP"/>
    </source>
</evidence>
<reference evidence="2" key="1">
    <citation type="journal article" date="2020" name="Mol. Plant Microbe Interact.">
        <title>Genome Sequence of the Biocontrol Agent Coniothyrium minitans strain Conio (IMI 134523).</title>
        <authorList>
            <person name="Patel D."/>
            <person name="Shittu T.A."/>
            <person name="Baroncelli R."/>
            <person name="Muthumeenakshi S."/>
            <person name="Osborne T.H."/>
            <person name="Janganan T.K."/>
            <person name="Sreenivasaprasad S."/>
        </authorList>
    </citation>
    <scope>NUCLEOTIDE SEQUENCE</scope>
    <source>
        <strain evidence="2">Conio</strain>
    </source>
</reference>
<dbReference type="Proteomes" id="UP000756921">
    <property type="component" value="Unassembled WGS sequence"/>
</dbReference>
<keyword evidence="1" id="KW-0732">Signal</keyword>
<comment type="caution">
    <text evidence="2">The sequence shown here is derived from an EMBL/GenBank/DDBJ whole genome shotgun (WGS) entry which is preliminary data.</text>
</comment>
<feature type="signal peptide" evidence="1">
    <location>
        <begin position="1"/>
        <end position="19"/>
    </location>
</feature>
<gene>
    <name evidence="2" type="ORF">PMIN01_03611</name>
</gene>
<name>A0A9P6GNI1_9PLEO</name>